<protein>
    <submittedName>
        <fullName evidence="1">Uncharacterized protein</fullName>
    </submittedName>
</protein>
<name>A0A0A9E248_ARUDO</name>
<dbReference type="AlphaFoldDB" id="A0A0A9E248"/>
<reference evidence="1" key="1">
    <citation type="submission" date="2014-09" db="EMBL/GenBank/DDBJ databases">
        <authorList>
            <person name="Magalhaes I.L.F."/>
            <person name="Oliveira U."/>
            <person name="Santos F.R."/>
            <person name="Vidigal T.H.D.A."/>
            <person name="Brescovit A.D."/>
            <person name="Santos A.J."/>
        </authorList>
    </citation>
    <scope>NUCLEOTIDE SEQUENCE</scope>
    <source>
        <tissue evidence="1">Shoot tissue taken approximately 20 cm above the soil surface</tissue>
    </source>
</reference>
<dbReference type="EMBL" id="GBRH01204822">
    <property type="protein sequence ID" value="JAD93073.1"/>
    <property type="molecule type" value="Transcribed_RNA"/>
</dbReference>
<evidence type="ECO:0000313" key="1">
    <source>
        <dbReference type="EMBL" id="JAD93073.1"/>
    </source>
</evidence>
<reference evidence="1" key="2">
    <citation type="journal article" date="2015" name="Data Brief">
        <title>Shoot transcriptome of the giant reed, Arundo donax.</title>
        <authorList>
            <person name="Barrero R.A."/>
            <person name="Guerrero F.D."/>
            <person name="Moolhuijzen P."/>
            <person name="Goolsby J.A."/>
            <person name="Tidwell J."/>
            <person name="Bellgard S.E."/>
            <person name="Bellgard M.I."/>
        </authorList>
    </citation>
    <scope>NUCLEOTIDE SEQUENCE</scope>
    <source>
        <tissue evidence="1">Shoot tissue taken approximately 20 cm above the soil surface</tissue>
    </source>
</reference>
<organism evidence="1">
    <name type="scientific">Arundo donax</name>
    <name type="common">Giant reed</name>
    <name type="synonym">Donax arundinaceus</name>
    <dbReference type="NCBI Taxonomy" id="35708"/>
    <lineage>
        <taxon>Eukaryota</taxon>
        <taxon>Viridiplantae</taxon>
        <taxon>Streptophyta</taxon>
        <taxon>Embryophyta</taxon>
        <taxon>Tracheophyta</taxon>
        <taxon>Spermatophyta</taxon>
        <taxon>Magnoliopsida</taxon>
        <taxon>Liliopsida</taxon>
        <taxon>Poales</taxon>
        <taxon>Poaceae</taxon>
        <taxon>PACMAD clade</taxon>
        <taxon>Arundinoideae</taxon>
        <taxon>Arundineae</taxon>
        <taxon>Arundo</taxon>
    </lineage>
</organism>
<sequence>MGKLAYLEYIFPGHLIFTRDETSFFWHSNYMR</sequence>
<accession>A0A0A9E248</accession>
<proteinExistence type="predicted"/>